<keyword evidence="3" id="KW-0472">Membrane</keyword>
<dbReference type="InterPro" id="IPR022134">
    <property type="entry name" value="DUF3667"/>
</dbReference>
<evidence type="ECO:0000256" key="2">
    <source>
        <dbReference type="SAM" id="MobiDB-lite"/>
    </source>
</evidence>
<dbReference type="EMBL" id="JACOFW010000060">
    <property type="protein sequence ID" value="MBC3809723.1"/>
    <property type="molecule type" value="Genomic_DNA"/>
</dbReference>
<dbReference type="Proteomes" id="UP000648257">
    <property type="component" value="Unassembled WGS sequence"/>
</dbReference>
<protein>
    <submittedName>
        <fullName evidence="4">DUF3667 domain-containing protein</fullName>
    </submittedName>
</protein>
<evidence type="ECO:0000256" key="3">
    <source>
        <dbReference type="SAM" id="Phobius"/>
    </source>
</evidence>
<comment type="caution">
    <text evidence="4">The sequence shown here is derived from an EMBL/GenBank/DDBJ whole genome shotgun (WGS) entry which is preliminary data.</text>
</comment>
<evidence type="ECO:0000313" key="4">
    <source>
        <dbReference type="EMBL" id="MBC3809723.1"/>
    </source>
</evidence>
<feature type="transmembrane region" description="Helical" evidence="3">
    <location>
        <begin position="109"/>
        <end position="129"/>
    </location>
</feature>
<feature type="compositionally biased region" description="Low complexity" evidence="2">
    <location>
        <begin position="291"/>
        <end position="310"/>
    </location>
</feature>
<dbReference type="Pfam" id="PF12412">
    <property type="entry name" value="DUF3667"/>
    <property type="match status" value="1"/>
</dbReference>
<evidence type="ECO:0000256" key="1">
    <source>
        <dbReference type="SAM" id="Coils"/>
    </source>
</evidence>
<reference evidence="4 5" key="1">
    <citation type="submission" date="2020-08" db="EMBL/GenBank/DDBJ databases">
        <title>Novel species isolated from subtropical streams in China.</title>
        <authorList>
            <person name="Lu H."/>
        </authorList>
    </citation>
    <scope>NUCLEOTIDE SEQUENCE [LARGE SCALE GENOMIC DNA]</scope>
    <source>
        <strain evidence="4 5">KACC 16656</strain>
    </source>
</reference>
<keyword evidence="3" id="KW-0812">Transmembrane</keyword>
<organism evidence="4 5">
    <name type="scientific">Undibacterium seohonense</name>
    <dbReference type="NCBI Taxonomy" id="1344950"/>
    <lineage>
        <taxon>Bacteria</taxon>
        <taxon>Pseudomonadati</taxon>
        <taxon>Pseudomonadota</taxon>
        <taxon>Betaproteobacteria</taxon>
        <taxon>Burkholderiales</taxon>
        <taxon>Oxalobacteraceae</taxon>
        <taxon>Undibacterium</taxon>
    </lineage>
</organism>
<evidence type="ECO:0000313" key="5">
    <source>
        <dbReference type="Proteomes" id="UP000648257"/>
    </source>
</evidence>
<feature type="region of interest" description="Disordered" evidence="2">
    <location>
        <begin position="286"/>
        <end position="315"/>
    </location>
</feature>
<proteinExistence type="predicted"/>
<name>A0ABR6XAL6_9BURK</name>
<gene>
    <name evidence="4" type="ORF">H8K52_20530</name>
</gene>
<keyword evidence="1" id="KW-0175">Coiled coil</keyword>
<accession>A0ABR6XAL6</accession>
<keyword evidence="5" id="KW-1185">Reference proteome</keyword>
<feature type="coiled-coil region" evidence="1">
    <location>
        <begin position="174"/>
        <end position="225"/>
    </location>
</feature>
<sequence>MSIEISGAGEALTAIVVSDELANQQGKNNKDQNAESHKDCANCGATLTGAFCQNCGQSAHIHRSLLHMIEEVLHGILHFDTKSWRTIPALLFKPGQLTKQYIDGKRTSFVSPLALFLFLIFLMFFIFSLTMNAPSLDGNADSRADVVKELKAAELSMSQQLAKQAKLKPFSEDAIKLSDEINETRIEIRELQNEIDSIDGKEIGIPALEVSLTQAEKNLSDLKNTQLNFKLSDEDAKNTESSAYMQSLDIAQNVSFAESEVRYFKKQIAAELRAIEKKKAKAKKAADKEANNAAHNTADDAANDTAGDATSKSGDKIAKNDNVKVKVNYVNSSLFPNLDARIEHAVKNPELTLFKMKKNSSGLAILLLEPVNKFV</sequence>
<keyword evidence="3" id="KW-1133">Transmembrane helix</keyword>